<dbReference type="PANTHER" id="PTHR22767:SF3">
    <property type="entry name" value="N-ALPHA-ACETYLTRANSFERASE 25, NATB AUXILIARY SUBUNIT"/>
    <property type="match status" value="1"/>
</dbReference>
<dbReference type="AlphaFoldDB" id="A0A7J7KPC5"/>
<dbReference type="PANTHER" id="PTHR22767">
    <property type="entry name" value="N-TERMINAL ACETYLTRANSFERASE-RELATED"/>
    <property type="match status" value="1"/>
</dbReference>
<feature type="region of interest" description="Disordered" evidence="1">
    <location>
        <begin position="270"/>
        <end position="296"/>
    </location>
</feature>
<dbReference type="GO" id="GO:0005737">
    <property type="term" value="C:cytoplasm"/>
    <property type="evidence" value="ECO:0007669"/>
    <property type="project" value="TreeGrafter"/>
</dbReference>
<comment type="caution">
    <text evidence="2">The sequence shown here is derived from an EMBL/GenBank/DDBJ whole genome shotgun (WGS) entry which is preliminary data.</text>
</comment>
<dbReference type="EMBL" id="VXIV02000200">
    <property type="protein sequence ID" value="KAF6039923.1"/>
    <property type="molecule type" value="Genomic_DNA"/>
</dbReference>
<sequence length="313" mass="35592">MAPKKKNHVQQASADSTQAVERKLRYVYDLLDFGNYKKALQEAEKVLKKHPNSNSAKSLKGLSLIRLGRLRDGYDIIKEVHDTKPADESTLQVLTVCYKELNKLWLIAELYENAVEQSTDNEEYLSHLFMAHVRLGNYKKQHQTAVKLHKLKPDNNPYYYWSIMSLILQAKEADPKLAASMLLPLAEKMARTNRTKLASLELNAGSNLMIDSIFKQQRVAELLISVDKVNEAIDLYKHLILERPDNWLFYTSYISTSLQLIDSSAHNGLTDQSDAANSSKETNDSPSHLNNHSSEDITVEGLVSFLRKNSEET</sequence>
<protein>
    <submittedName>
        <fullName evidence="2">Psidin</fullName>
    </submittedName>
</protein>
<dbReference type="OrthoDB" id="1874341at2759"/>
<proteinExistence type="predicted"/>
<keyword evidence="3" id="KW-1185">Reference proteome</keyword>
<name>A0A7J7KPC5_BUGNE</name>
<evidence type="ECO:0000256" key="1">
    <source>
        <dbReference type="SAM" id="MobiDB-lite"/>
    </source>
</evidence>
<gene>
    <name evidence="2" type="ORF">EB796_001775</name>
</gene>
<dbReference type="Gene3D" id="1.25.40.1040">
    <property type="match status" value="1"/>
</dbReference>
<reference evidence="2" key="1">
    <citation type="submission" date="2020-06" db="EMBL/GenBank/DDBJ databases">
        <title>Draft genome of Bugula neritina, a colonial animal packing powerful symbionts and potential medicines.</title>
        <authorList>
            <person name="Rayko M."/>
        </authorList>
    </citation>
    <scope>NUCLEOTIDE SEQUENCE [LARGE SCALE GENOMIC DNA]</scope>
    <source>
        <strain evidence="2">Kwan_BN1</strain>
    </source>
</reference>
<evidence type="ECO:0000313" key="2">
    <source>
        <dbReference type="EMBL" id="KAF6039923.1"/>
    </source>
</evidence>
<organism evidence="2 3">
    <name type="scientific">Bugula neritina</name>
    <name type="common">Brown bryozoan</name>
    <name type="synonym">Sertularia neritina</name>
    <dbReference type="NCBI Taxonomy" id="10212"/>
    <lineage>
        <taxon>Eukaryota</taxon>
        <taxon>Metazoa</taxon>
        <taxon>Spiralia</taxon>
        <taxon>Lophotrochozoa</taxon>
        <taxon>Bryozoa</taxon>
        <taxon>Gymnolaemata</taxon>
        <taxon>Cheilostomatida</taxon>
        <taxon>Flustrina</taxon>
        <taxon>Buguloidea</taxon>
        <taxon>Bugulidae</taxon>
        <taxon>Bugula</taxon>
    </lineage>
</organism>
<evidence type="ECO:0000313" key="3">
    <source>
        <dbReference type="Proteomes" id="UP000593567"/>
    </source>
</evidence>
<feature type="compositionally biased region" description="Polar residues" evidence="1">
    <location>
        <begin position="270"/>
        <end position="292"/>
    </location>
</feature>
<dbReference type="SUPFAM" id="SSF48452">
    <property type="entry name" value="TPR-like"/>
    <property type="match status" value="1"/>
</dbReference>
<accession>A0A7J7KPC5</accession>
<dbReference type="InterPro" id="IPR011990">
    <property type="entry name" value="TPR-like_helical_dom_sf"/>
</dbReference>
<dbReference type="Proteomes" id="UP000593567">
    <property type="component" value="Unassembled WGS sequence"/>
</dbReference>